<name>A0ABP1E920_9APHY</name>
<keyword evidence="3" id="KW-1185">Reference proteome</keyword>
<evidence type="ECO:0000313" key="3">
    <source>
        <dbReference type="Proteomes" id="UP001497453"/>
    </source>
</evidence>
<organism evidence="2 3">
    <name type="scientific">Somion occarium</name>
    <dbReference type="NCBI Taxonomy" id="3059160"/>
    <lineage>
        <taxon>Eukaryota</taxon>
        <taxon>Fungi</taxon>
        <taxon>Dikarya</taxon>
        <taxon>Basidiomycota</taxon>
        <taxon>Agaricomycotina</taxon>
        <taxon>Agaricomycetes</taxon>
        <taxon>Polyporales</taxon>
        <taxon>Cerrenaceae</taxon>
        <taxon>Somion</taxon>
    </lineage>
</organism>
<dbReference type="Gene3D" id="1.10.510.10">
    <property type="entry name" value="Transferase(Phosphotransferase) domain 1"/>
    <property type="match status" value="1"/>
</dbReference>
<dbReference type="Proteomes" id="UP001497453">
    <property type="component" value="Chromosome 9"/>
</dbReference>
<feature type="domain" description="Protein kinase" evidence="1">
    <location>
        <begin position="295"/>
        <end position="578"/>
    </location>
</feature>
<evidence type="ECO:0000259" key="1">
    <source>
        <dbReference type="PROSITE" id="PS50011"/>
    </source>
</evidence>
<dbReference type="Pfam" id="PF07714">
    <property type="entry name" value="PK_Tyr_Ser-Thr"/>
    <property type="match status" value="1"/>
</dbReference>
<dbReference type="SUPFAM" id="SSF56112">
    <property type="entry name" value="Protein kinase-like (PK-like)"/>
    <property type="match status" value="1"/>
</dbReference>
<proteinExistence type="predicted"/>
<accession>A0ABP1E920</accession>
<gene>
    <name evidence="2" type="ORF">GFSPODELE1_LOCUS10498</name>
</gene>
<evidence type="ECO:0000313" key="2">
    <source>
        <dbReference type="EMBL" id="CAL1715928.1"/>
    </source>
</evidence>
<dbReference type="PROSITE" id="PS50011">
    <property type="entry name" value="PROTEIN_KINASE_DOM"/>
    <property type="match status" value="1"/>
</dbReference>
<sequence length="587" mass="67329">MELACSTRKPRLPVETCEHIIDWCATGFWPQRTLINCLLTCRSWAPRSRLRLYTDVHIRTEEQLMRFVSILRTNPRLGSVVCHLRLGELDPLGNLHDQSQPQHWIHLAASRLPVLSSLRRITFVQLPTESPWYAMLMRQYRKFTNVRELCLAYPPSMVPQDLERIVSFLPDLTSLGLRDHLYSFSSSSSNFPPIRQDSFSHITLYHPTSSQSSVADIHMRNVILRRTSPRYILLSSLPSHVPPNANFDSLSTNLLPLSTSLSTFSREEHIREGLMKALVMEWEVAVMDLTDNVKVCGDYPESTGSFADIWKGEWNEKGLMGIEEQFVALKVLRRFRIEGGVNEKNLKRFKHEVLTWYRLRHPHIIQFYGIVRWRRMLAIVSPWCKNGTVVQYLKEINPDADRLALMAQIASGVAYLHNLEPVVIHGNLRGDNVLVDGAGRALIADFGVSNVIDVDSFEEPLLDYQWTAPEIIYSLVDSLVENGGRVPELTKANDVYAFAAVCLEILTGKLPYSRDKTADRIIERKMAGEKPYDSRYEALQSYPRMSYHTQEELWAILDRCWEDCDLRPSMSEVEASFVSLANAEHLT</sequence>
<reference evidence="3" key="1">
    <citation type="submission" date="2024-04" db="EMBL/GenBank/DDBJ databases">
        <authorList>
            <person name="Shaw F."/>
            <person name="Minotto A."/>
        </authorList>
    </citation>
    <scope>NUCLEOTIDE SEQUENCE [LARGE SCALE GENOMIC DNA]</scope>
</reference>
<protein>
    <recommendedName>
        <fullName evidence="1">Protein kinase domain-containing protein</fullName>
    </recommendedName>
</protein>
<dbReference type="InterPro" id="IPR051681">
    <property type="entry name" value="Ser/Thr_Kinases-Pseudokinases"/>
</dbReference>
<dbReference type="PANTHER" id="PTHR44329">
    <property type="entry name" value="SERINE/THREONINE-PROTEIN KINASE TNNI3K-RELATED"/>
    <property type="match status" value="1"/>
</dbReference>
<dbReference type="InterPro" id="IPR011009">
    <property type="entry name" value="Kinase-like_dom_sf"/>
</dbReference>
<dbReference type="InterPro" id="IPR000719">
    <property type="entry name" value="Prot_kinase_dom"/>
</dbReference>
<dbReference type="InterPro" id="IPR001245">
    <property type="entry name" value="Ser-Thr/Tyr_kinase_cat_dom"/>
</dbReference>
<dbReference type="EMBL" id="OZ037952">
    <property type="protein sequence ID" value="CAL1715928.1"/>
    <property type="molecule type" value="Genomic_DNA"/>
</dbReference>